<dbReference type="Proteomes" id="UP000659223">
    <property type="component" value="Unassembled WGS sequence"/>
</dbReference>
<proteinExistence type="predicted"/>
<evidence type="ECO:0000256" key="1">
    <source>
        <dbReference type="SAM" id="MobiDB-lite"/>
    </source>
</evidence>
<comment type="caution">
    <text evidence="2">The sequence shown here is derived from an EMBL/GenBank/DDBJ whole genome shotgun (WGS) entry which is preliminary data.</text>
</comment>
<organism evidence="2 3">
    <name type="scientific">Streptomyces hiroshimensis</name>
    <dbReference type="NCBI Taxonomy" id="66424"/>
    <lineage>
        <taxon>Bacteria</taxon>
        <taxon>Bacillati</taxon>
        <taxon>Actinomycetota</taxon>
        <taxon>Actinomycetes</taxon>
        <taxon>Kitasatosporales</taxon>
        <taxon>Streptomycetaceae</taxon>
        <taxon>Streptomyces</taxon>
    </lineage>
</organism>
<dbReference type="EMBL" id="BMUT01000011">
    <property type="protein sequence ID" value="GGX97624.1"/>
    <property type="molecule type" value="Genomic_DNA"/>
</dbReference>
<accession>A0ABQ2YWI2</accession>
<feature type="region of interest" description="Disordered" evidence="1">
    <location>
        <begin position="1"/>
        <end position="20"/>
    </location>
</feature>
<sequence length="64" mass="6930">MEVGSLRGESRDVSPPQKTVYGQLGGGRNVILRFNKLSSWGLRSGDLLPQGDVNVILYGGVKAW</sequence>
<name>A0ABQ2YWI2_9ACTN</name>
<evidence type="ECO:0000313" key="2">
    <source>
        <dbReference type="EMBL" id="GGX97624.1"/>
    </source>
</evidence>
<reference evidence="3" key="1">
    <citation type="journal article" date="2019" name="Int. J. Syst. Evol. Microbiol.">
        <title>The Global Catalogue of Microorganisms (GCM) 10K type strain sequencing project: providing services to taxonomists for standard genome sequencing and annotation.</title>
        <authorList>
            <consortium name="The Broad Institute Genomics Platform"/>
            <consortium name="The Broad Institute Genome Sequencing Center for Infectious Disease"/>
            <person name="Wu L."/>
            <person name="Ma J."/>
        </authorList>
    </citation>
    <scope>NUCLEOTIDE SEQUENCE [LARGE SCALE GENOMIC DNA]</scope>
    <source>
        <strain evidence="3">JCM 4586</strain>
    </source>
</reference>
<protein>
    <submittedName>
        <fullName evidence="2">Uncharacterized protein</fullName>
    </submittedName>
</protein>
<gene>
    <name evidence="2" type="ORF">GCM10010324_49800</name>
</gene>
<evidence type="ECO:0000313" key="3">
    <source>
        <dbReference type="Proteomes" id="UP000659223"/>
    </source>
</evidence>
<keyword evidence="3" id="KW-1185">Reference proteome</keyword>